<evidence type="ECO:0000313" key="2">
    <source>
        <dbReference type="EMBL" id="ENV32877.1"/>
    </source>
</evidence>
<name>N8Y7Y5_9GAMM</name>
<dbReference type="PATRIC" id="fig|1120926.3.peg.2967"/>
<protein>
    <submittedName>
        <fullName evidence="2">Uncharacterized protein</fullName>
    </submittedName>
</protein>
<keyword evidence="1" id="KW-0812">Transmembrane</keyword>
<keyword evidence="1" id="KW-1133">Transmembrane helix</keyword>
<dbReference type="EMBL" id="APPN01000072">
    <property type="protein sequence ID" value="ENV32877.1"/>
    <property type="molecule type" value="Genomic_DNA"/>
</dbReference>
<accession>N8Y7Y5</accession>
<feature type="transmembrane region" description="Helical" evidence="1">
    <location>
        <begin position="35"/>
        <end position="57"/>
    </location>
</feature>
<evidence type="ECO:0000256" key="1">
    <source>
        <dbReference type="SAM" id="Phobius"/>
    </source>
</evidence>
<dbReference type="GeneID" id="84210344"/>
<dbReference type="Proteomes" id="UP000013117">
    <property type="component" value="Unassembled WGS sequence"/>
</dbReference>
<gene>
    <name evidence="2" type="ORF">F960_03052</name>
</gene>
<comment type="caution">
    <text evidence="2">The sequence shown here is derived from an EMBL/GenBank/DDBJ whole genome shotgun (WGS) entry which is preliminary data.</text>
</comment>
<sequence length="85" mass="9792">MILRYHCACCEHVLTNAHKECPHCGSHHIRSPISMWIFCVVASLVVVVTLSLIHAYIKNHEDTPRQQSLLEFLNRDKAMQNHDSN</sequence>
<organism evidence="2 3">
    <name type="scientific">Acinetobacter gerneri DSM 14967 = CIP 107464 = MTCC 9824</name>
    <dbReference type="NCBI Taxonomy" id="1120926"/>
    <lineage>
        <taxon>Bacteria</taxon>
        <taxon>Pseudomonadati</taxon>
        <taxon>Pseudomonadota</taxon>
        <taxon>Gammaproteobacteria</taxon>
        <taxon>Moraxellales</taxon>
        <taxon>Moraxellaceae</taxon>
        <taxon>Acinetobacter</taxon>
    </lineage>
</organism>
<dbReference type="HOGENOM" id="CLU_2550575_0_0_6"/>
<dbReference type="OrthoDB" id="6710068at2"/>
<evidence type="ECO:0000313" key="3">
    <source>
        <dbReference type="Proteomes" id="UP000013117"/>
    </source>
</evidence>
<proteinExistence type="predicted"/>
<dbReference type="RefSeq" id="WP_004866170.1">
    <property type="nucleotide sequence ID" value="NZ_ASYY01000004.1"/>
</dbReference>
<reference evidence="2 3" key="1">
    <citation type="submission" date="2013-02" db="EMBL/GenBank/DDBJ databases">
        <title>The Genome Sequence of Acinetobacter gerneri CIP 107464.</title>
        <authorList>
            <consortium name="The Broad Institute Genome Sequencing Platform"/>
            <consortium name="The Broad Institute Genome Sequencing Center for Infectious Disease"/>
            <person name="Cerqueira G."/>
            <person name="Feldgarden M."/>
            <person name="Courvalin P."/>
            <person name="Perichon B."/>
            <person name="Grillot-Courvalin C."/>
            <person name="Clermont D."/>
            <person name="Rocha E."/>
            <person name="Yoon E.-J."/>
            <person name="Nemec A."/>
            <person name="Walker B."/>
            <person name="Young S.K."/>
            <person name="Zeng Q."/>
            <person name="Gargeya S."/>
            <person name="Fitzgerald M."/>
            <person name="Haas B."/>
            <person name="Abouelleil A."/>
            <person name="Alvarado L."/>
            <person name="Arachchi H.M."/>
            <person name="Berlin A.M."/>
            <person name="Chapman S.B."/>
            <person name="Dewar J."/>
            <person name="Goldberg J."/>
            <person name="Griggs A."/>
            <person name="Gujja S."/>
            <person name="Hansen M."/>
            <person name="Howarth C."/>
            <person name="Imamovic A."/>
            <person name="Larimer J."/>
            <person name="McCowan C."/>
            <person name="Murphy C."/>
            <person name="Neiman D."/>
            <person name="Pearson M."/>
            <person name="Priest M."/>
            <person name="Roberts A."/>
            <person name="Saif S."/>
            <person name="Shea T."/>
            <person name="Sisk P."/>
            <person name="Sykes S."/>
            <person name="Wortman J."/>
            <person name="Nusbaum C."/>
            <person name="Birren B."/>
        </authorList>
    </citation>
    <scope>NUCLEOTIDE SEQUENCE [LARGE SCALE GENOMIC DNA]</scope>
    <source>
        <strain evidence="2 3">CIP 107464</strain>
    </source>
</reference>
<dbReference type="AlphaFoldDB" id="N8Y7Y5"/>
<dbReference type="eggNOG" id="ENOG5031RG2">
    <property type="taxonomic scope" value="Bacteria"/>
</dbReference>
<keyword evidence="3" id="KW-1185">Reference proteome</keyword>
<keyword evidence="1" id="KW-0472">Membrane</keyword>